<keyword evidence="9" id="KW-1185">Reference proteome</keyword>
<dbReference type="OrthoDB" id="20273at2759"/>
<evidence type="ECO:0000256" key="4">
    <source>
        <dbReference type="ARBA" id="ARBA00023136"/>
    </source>
</evidence>
<dbReference type="STRING" id="933852.A0A0C2WSF3"/>
<dbReference type="Gene3D" id="2.60.40.1820">
    <property type="match status" value="1"/>
</dbReference>
<evidence type="ECO:0000256" key="5">
    <source>
        <dbReference type="SAM" id="MobiDB-lite"/>
    </source>
</evidence>
<dbReference type="GO" id="GO:0016020">
    <property type="term" value="C:membrane"/>
    <property type="evidence" value="ECO:0007669"/>
    <property type="project" value="UniProtKB-SubCell"/>
</dbReference>
<name>A0A0C2WSF3_SERVB</name>
<evidence type="ECO:0000256" key="3">
    <source>
        <dbReference type="ARBA" id="ARBA00022989"/>
    </source>
</evidence>
<keyword evidence="2 6" id="KW-0812">Transmembrane</keyword>
<reference evidence="9" key="2">
    <citation type="submission" date="2015-01" db="EMBL/GenBank/DDBJ databases">
        <title>Evolutionary Origins and Diversification of the Mycorrhizal Mutualists.</title>
        <authorList>
            <consortium name="DOE Joint Genome Institute"/>
            <consortium name="Mycorrhizal Genomics Consortium"/>
            <person name="Kohler A."/>
            <person name="Kuo A."/>
            <person name="Nagy L.G."/>
            <person name="Floudas D."/>
            <person name="Copeland A."/>
            <person name="Barry K.W."/>
            <person name="Cichocki N."/>
            <person name="Veneault-Fourrey C."/>
            <person name="LaButti K."/>
            <person name="Lindquist E.A."/>
            <person name="Lipzen A."/>
            <person name="Lundell T."/>
            <person name="Morin E."/>
            <person name="Murat C."/>
            <person name="Riley R."/>
            <person name="Ohm R."/>
            <person name="Sun H."/>
            <person name="Tunlid A."/>
            <person name="Henrissat B."/>
            <person name="Grigoriev I.V."/>
            <person name="Hibbett D.S."/>
            <person name="Martin F."/>
        </authorList>
    </citation>
    <scope>NUCLEOTIDE SEQUENCE [LARGE SCALE GENOMIC DNA]</scope>
    <source>
        <strain evidence="9">MAFF 305830</strain>
    </source>
</reference>
<evidence type="ECO:0000313" key="8">
    <source>
        <dbReference type="EMBL" id="KIM29068.1"/>
    </source>
</evidence>
<evidence type="ECO:0000313" key="9">
    <source>
        <dbReference type="Proteomes" id="UP000054097"/>
    </source>
</evidence>
<evidence type="ECO:0000256" key="6">
    <source>
        <dbReference type="SAM" id="Phobius"/>
    </source>
</evidence>
<feature type="compositionally biased region" description="Polar residues" evidence="5">
    <location>
        <begin position="46"/>
        <end position="55"/>
    </location>
</feature>
<organism evidence="8 9">
    <name type="scientific">Serendipita vermifera MAFF 305830</name>
    <dbReference type="NCBI Taxonomy" id="933852"/>
    <lineage>
        <taxon>Eukaryota</taxon>
        <taxon>Fungi</taxon>
        <taxon>Dikarya</taxon>
        <taxon>Basidiomycota</taxon>
        <taxon>Agaricomycotina</taxon>
        <taxon>Agaricomycetes</taxon>
        <taxon>Sebacinales</taxon>
        <taxon>Serendipitaceae</taxon>
        <taxon>Serendipita</taxon>
    </lineage>
</organism>
<keyword evidence="4 6" id="KW-0472">Membrane</keyword>
<feature type="transmembrane region" description="Helical" evidence="6">
    <location>
        <begin position="98"/>
        <end position="121"/>
    </location>
</feature>
<dbReference type="PANTHER" id="PTHR31234">
    <property type="entry name" value="LATE EMBRYOGENESIS ABUNDANT (LEA) HYDROXYPROLINE-RICH GLYCOPROTEIN FAMILY"/>
    <property type="match status" value="1"/>
</dbReference>
<evidence type="ECO:0000256" key="1">
    <source>
        <dbReference type="ARBA" id="ARBA00004167"/>
    </source>
</evidence>
<protein>
    <recommendedName>
        <fullName evidence="7">Late embryogenesis abundant protein LEA-2 subgroup domain-containing protein</fullName>
    </recommendedName>
</protein>
<evidence type="ECO:0000256" key="2">
    <source>
        <dbReference type="ARBA" id="ARBA00022692"/>
    </source>
</evidence>
<dbReference type="HOGENOM" id="CLU_061023_0_0_1"/>
<sequence>MAYQDPYSQNYNYNNGSGYSAPQHNYNTQPAQYPPYDPAGGYETPHNYSSSYSSNVDKRNTRASFAPPKDTGDLRLWRHDEHGNLWTKGGRGSCIGRFCCCSIMSVVFAILAVAFSIAMWLRPPDVSFGSIGPPTTGSALEATASSFKINLALPISVKNPNFFAASFEKISADIYYPVGNVVMGGGAKDNIVFASNSQTTFNFPVSIDYTAAKDPNSAILTDIADRCGFSTNAKRQIQVKYVITLQIKILAFSITPSFSGQAGFDCPLSRSDIQPFLGNSLGGGS</sequence>
<keyword evidence="3 6" id="KW-1133">Transmembrane helix</keyword>
<dbReference type="InterPro" id="IPR004864">
    <property type="entry name" value="LEA_2"/>
</dbReference>
<dbReference type="AlphaFoldDB" id="A0A0C2WSF3"/>
<dbReference type="GO" id="GO:0098542">
    <property type="term" value="P:defense response to other organism"/>
    <property type="evidence" value="ECO:0007669"/>
    <property type="project" value="InterPro"/>
</dbReference>
<dbReference type="Proteomes" id="UP000054097">
    <property type="component" value="Unassembled WGS sequence"/>
</dbReference>
<dbReference type="Pfam" id="PF03168">
    <property type="entry name" value="LEA_2"/>
    <property type="match status" value="1"/>
</dbReference>
<gene>
    <name evidence="8" type="ORF">M408DRAFT_68408</name>
</gene>
<feature type="region of interest" description="Disordered" evidence="5">
    <location>
        <begin position="17"/>
        <end position="67"/>
    </location>
</feature>
<proteinExistence type="predicted"/>
<feature type="domain" description="Late embryogenesis abundant protein LEA-2 subgroup" evidence="7">
    <location>
        <begin position="155"/>
        <end position="249"/>
    </location>
</feature>
<dbReference type="EMBL" id="KN824290">
    <property type="protein sequence ID" value="KIM29068.1"/>
    <property type="molecule type" value="Genomic_DNA"/>
</dbReference>
<reference evidence="8 9" key="1">
    <citation type="submission" date="2014-04" db="EMBL/GenBank/DDBJ databases">
        <authorList>
            <consortium name="DOE Joint Genome Institute"/>
            <person name="Kuo A."/>
            <person name="Zuccaro A."/>
            <person name="Kohler A."/>
            <person name="Nagy L.G."/>
            <person name="Floudas D."/>
            <person name="Copeland A."/>
            <person name="Barry K.W."/>
            <person name="Cichocki N."/>
            <person name="Veneault-Fourrey C."/>
            <person name="LaButti K."/>
            <person name="Lindquist E.A."/>
            <person name="Lipzen A."/>
            <person name="Lundell T."/>
            <person name="Morin E."/>
            <person name="Murat C."/>
            <person name="Sun H."/>
            <person name="Tunlid A."/>
            <person name="Henrissat B."/>
            <person name="Grigoriev I.V."/>
            <person name="Hibbett D.S."/>
            <person name="Martin F."/>
            <person name="Nordberg H.P."/>
            <person name="Cantor M.N."/>
            <person name="Hua S.X."/>
        </authorList>
    </citation>
    <scope>NUCLEOTIDE SEQUENCE [LARGE SCALE GENOMIC DNA]</scope>
    <source>
        <strain evidence="8 9">MAFF 305830</strain>
    </source>
</reference>
<feature type="compositionally biased region" description="Polar residues" evidence="5">
    <location>
        <begin position="22"/>
        <end position="31"/>
    </location>
</feature>
<evidence type="ECO:0000259" key="7">
    <source>
        <dbReference type="Pfam" id="PF03168"/>
    </source>
</evidence>
<accession>A0A0C2WSF3</accession>
<dbReference type="PANTHER" id="PTHR31234:SF2">
    <property type="entry name" value="OS05G0199100 PROTEIN"/>
    <property type="match status" value="1"/>
</dbReference>
<dbReference type="SUPFAM" id="SSF117070">
    <property type="entry name" value="LEA14-like"/>
    <property type="match status" value="1"/>
</dbReference>
<comment type="subcellular location">
    <subcellularLocation>
        <location evidence="1">Membrane</location>
        <topology evidence="1">Single-pass membrane protein</topology>
    </subcellularLocation>
</comment>
<dbReference type="InterPro" id="IPR044839">
    <property type="entry name" value="NDR1-like"/>
</dbReference>